<dbReference type="PATRIC" id="fig|1339352.3.peg.2741"/>
<proteinExistence type="predicted"/>
<evidence type="ECO:0000313" key="1">
    <source>
        <dbReference type="EMBL" id="KDS52854.1"/>
    </source>
</evidence>
<evidence type="ECO:0000313" key="2">
    <source>
        <dbReference type="Proteomes" id="UP000027661"/>
    </source>
</evidence>
<reference evidence="1 2" key="1">
    <citation type="submission" date="2014-04" db="EMBL/GenBank/DDBJ databases">
        <authorList>
            <person name="Sears C."/>
            <person name="Carroll K."/>
            <person name="Sack B.R."/>
            <person name="Qadri F."/>
            <person name="Myers L.L."/>
            <person name="Chung G.-T."/>
            <person name="Escheverria P."/>
            <person name="Fraser C.M."/>
            <person name="Sadzewicz L."/>
            <person name="Shefchek K.A."/>
            <person name="Tallon L."/>
            <person name="Das S.P."/>
            <person name="Daugherty S."/>
            <person name="Mongodin E.F."/>
        </authorList>
    </citation>
    <scope>NUCLEOTIDE SEQUENCE [LARGE SCALE GENOMIC DNA]</scope>
    <source>
        <strain evidence="1 2">3975 RP4</strain>
    </source>
</reference>
<dbReference type="InterPro" id="IPR021272">
    <property type="entry name" value="DUF2851"/>
</dbReference>
<dbReference type="RefSeq" id="WP_032943988.1">
    <property type="nucleotide sequence ID" value="NZ_JNHM01000033.1"/>
</dbReference>
<organism evidence="1 2">
    <name type="scientific">Phocaeicola vulgatus str. 3975 RP4</name>
    <dbReference type="NCBI Taxonomy" id="1339352"/>
    <lineage>
        <taxon>Bacteria</taxon>
        <taxon>Pseudomonadati</taxon>
        <taxon>Bacteroidota</taxon>
        <taxon>Bacteroidia</taxon>
        <taxon>Bacteroidales</taxon>
        <taxon>Bacteroidaceae</taxon>
        <taxon>Phocaeicola</taxon>
    </lineage>
</organism>
<gene>
    <name evidence="1" type="ORF">M099_2850</name>
</gene>
<protein>
    <recommendedName>
        <fullName evidence="3">DUF2851 family protein</fullName>
    </recommendedName>
</protein>
<dbReference type="EMBL" id="JNHM01000033">
    <property type="protein sequence ID" value="KDS52854.1"/>
    <property type="molecule type" value="Genomic_DNA"/>
</dbReference>
<name>A0A069SED7_PHOVU</name>
<dbReference type="Pfam" id="PF11013">
    <property type="entry name" value="DUF2851"/>
    <property type="match status" value="1"/>
</dbReference>
<sequence length="421" mass="48571">MEQLLHYVWKHKIFPLKELKTTTGQQVEVIDTGLANTDAGPDFFNAKLKLDGVLWIGNIEIHERSSDWFKHGHHADAGYNSVILHIASEIDTEISRSNGERIPQIQLICPEAVRTNYKELLETDSYPPCYRIIPSLPPFTAHSWMTALQMERFEQKATLLNERLKRCQGNWEDAFFITLARNFGFGLNGDAFETWAHRLPFRAVDKHRNDLFQIEAIFFGQAGILEDSDGDGYYLRLKKEYTYLQHKFGLIPMDASLWRFLRLRPANFPHIRIAQLACLYHRAYGLLSRIMETETLQGVRDILKGGTSEYWLTHYTFGGSSPSRPKTLSNTSLDLLIINTVVTFLYAYGLHKGNRVLCARAGSFLEELKAENNYITRMWEQCGMKASNAADSQALIQLKKEYCDKKKCLYCRIGYEYLKRS</sequence>
<comment type="caution">
    <text evidence="1">The sequence shown here is derived from an EMBL/GenBank/DDBJ whole genome shotgun (WGS) entry which is preliminary data.</text>
</comment>
<accession>A0A069SED7</accession>
<dbReference type="AlphaFoldDB" id="A0A069SED7"/>
<evidence type="ECO:0008006" key="3">
    <source>
        <dbReference type="Google" id="ProtNLM"/>
    </source>
</evidence>
<dbReference type="Proteomes" id="UP000027661">
    <property type="component" value="Unassembled WGS sequence"/>
</dbReference>